<protein>
    <recommendedName>
        <fullName evidence="4">Thaumatin-like protein</fullName>
    </recommendedName>
</protein>
<dbReference type="Proteomes" id="UP001187471">
    <property type="component" value="Unassembled WGS sequence"/>
</dbReference>
<dbReference type="SMART" id="SM00205">
    <property type="entry name" value="THN"/>
    <property type="match status" value="1"/>
</dbReference>
<dbReference type="PANTHER" id="PTHR31048">
    <property type="entry name" value="OS03G0233200 PROTEIN"/>
    <property type="match status" value="1"/>
</dbReference>
<name>A0AA88R1K3_9ASTE</name>
<dbReference type="InterPro" id="IPR037176">
    <property type="entry name" value="Osmotin/thaumatin-like_sf"/>
</dbReference>
<sequence>MFFQLARVTARENRTVYSANVRLVNECPYTIWPVSASVGVTAPTLAPALALEPGESTTISLPPSWSGRIWGRTFCAYCNSTGKFACLTGDCGSNSPVCAWSSALSPVTIVEFELGGNGGPNLYVVSTLHGYNLGILMVPYGGSGGGCMATGCVSDVEDGCESETGGACNSTCFAFGESKYCCGGGGDDAPPMRCKPNPFSLYFKSGCPNVYGDVYADGWHKTKRFACALAHYKIIFCPHRTSLESSTGAVPRPSGVKIKRVIIIVLMIVNTVAAILLPVFEILSLVSVATIASVIYTALGLVLVYF</sequence>
<keyword evidence="3" id="KW-1185">Reference proteome</keyword>
<dbReference type="Gene3D" id="2.60.110.10">
    <property type="entry name" value="Thaumatin"/>
    <property type="match status" value="1"/>
</dbReference>
<reference evidence="2" key="1">
    <citation type="submission" date="2022-12" db="EMBL/GenBank/DDBJ databases">
        <title>Draft genome assemblies for two species of Escallonia (Escalloniales).</title>
        <authorList>
            <person name="Chanderbali A."/>
            <person name="Dervinis C."/>
            <person name="Anghel I."/>
            <person name="Soltis D."/>
            <person name="Soltis P."/>
            <person name="Zapata F."/>
        </authorList>
    </citation>
    <scope>NUCLEOTIDE SEQUENCE</scope>
    <source>
        <strain evidence="2">UCBG92.1500</strain>
        <tissue evidence="2">Leaf</tissue>
    </source>
</reference>
<gene>
    <name evidence="2" type="ORF">RJ640_021546</name>
</gene>
<evidence type="ECO:0000313" key="2">
    <source>
        <dbReference type="EMBL" id="KAK2973715.1"/>
    </source>
</evidence>
<keyword evidence="1" id="KW-0812">Transmembrane</keyword>
<proteinExistence type="predicted"/>
<dbReference type="SUPFAM" id="SSF49870">
    <property type="entry name" value="Osmotin, thaumatin-like protein"/>
    <property type="match status" value="1"/>
</dbReference>
<evidence type="ECO:0000256" key="1">
    <source>
        <dbReference type="SAM" id="Phobius"/>
    </source>
</evidence>
<keyword evidence="1" id="KW-0472">Membrane</keyword>
<organism evidence="2 3">
    <name type="scientific">Escallonia rubra</name>
    <dbReference type="NCBI Taxonomy" id="112253"/>
    <lineage>
        <taxon>Eukaryota</taxon>
        <taxon>Viridiplantae</taxon>
        <taxon>Streptophyta</taxon>
        <taxon>Embryophyta</taxon>
        <taxon>Tracheophyta</taxon>
        <taxon>Spermatophyta</taxon>
        <taxon>Magnoliopsida</taxon>
        <taxon>eudicotyledons</taxon>
        <taxon>Gunneridae</taxon>
        <taxon>Pentapetalae</taxon>
        <taxon>asterids</taxon>
        <taxon>campanulids</taxon>
        <taxon>Escalloniales</taxon>
        <taxon>Escalloniaceae</taxon>
        <taxon>Escallonia</taxon>
    </lineage>
</organism>
<dbReference type="Pfam" id="PF00314">
    <property type="entry name" value="Thaumatin"/>
    <property type="match status" value="1"/>
</dbReference>
<dbReference type="EMBL" id="JAVXUO010002380">
    <property type="protein sequence ID" value="KAK2973715.1"/>
    <property type="molecule type" value="Genomic_DNA"/>
</dbReference>
<comment type="caution">
    <text evidence="2">The sequence shown here is derived from an EMBL/GenBank/DDBJ whole genome shotgun (WGS) entry which is preliminary data.</text>
</comment>
<feature type="transmembrane region" description="Helical" evidence="1">
    <location>
        <begin position="261"/>
        <end position="280"/>
    </location>
</feature>
<keyword evidence="1" id="KW-1133">Transmembrane helix</keyword>
<dbReference type="PROSITE" id="PS51367">
    <property type="entry name" value="THAUMATIN_2"/>
    <property type="match status" value="1"/>
</dbReference>
<evidence type="ECO:0000313" key="3">
    <source>
        <dbReference type="Proteomes" id="UP001187471"/>
    </source>
</evidence>
<dbReference type="AlphaFoldDB" id="A0AA88R1K3"/>
<dbReference type="InterPro" id="IPR001938">
    <property type="entry name" value="Thaumatin"/>
</dbReference>
<accession>A0AA88R1K3</accession>
<feature type="transmembrane region" description="Helical" evidence="1">
    <location>
        <begin position="286"/>
        <end position="305"/>
    </location>
</feature>
<dbReference type="PRINTS" id="PR00347">
    <property type="entry name" value="THAUMATIN"/>
</dbReference>
<evidence type="ECO:0008006" key="4">
    <source>
        <dbReference type="Google" id="ProtNLM"/>
    </source>
</evidence>